<name>A0A2Z6QRF2_9GLOM</name>
<reference evidence="2" key="2">
    <citation type="submission" date="2019-10" db="EMBL/GenBank/DDBJ databases">
        <title>Conservation and host-specific expression of non-tandemly repeated heterogenous ribosome RNA gene in arbuscular mycorrhizal fungi.</title>
        <authorList>
            <person name="Maeda T."/>
            <person name="Kobayashi Y."/>
            <person name="Nakagawa T."/>
            <person name="Ezawa T."/>
            <person name="Yamaguchi K."/>
            <person name="Bino T."/>
            <person name="Nishimoto Y."/>
            <person name="Shigenobu S."/>
            <person name="Kawaguchi M."/>
        </authorList>
    </citation>
    <scope>NUCLEOTIDE SEQUENCE</scope>
    <source>
        <strain evidence="2">HR1</strain>
    </source>
</reference>
<gene>
    <name evidence="2" type="ORF">RCL2_001012300</name>
    <name evidence="1" type="ORF">RclHR1_01010019</name>
</gene>
<protein>
    <submittedName>
        <fullName evidence="2">Kinase-like domain-containing protein</fullName>
    </submittedName>
</protein>
<dbReference type="EMBL" id="BEXD01000014">
    <property type="protein sequence ID" value="GBB83378.1"/>
    <property type="molecule type" value="Genomic_DNA"/>
</dbReference>
<dbReference type="Proteomes" id="UP000247702">
    <property type="component" value="Unassembled WGS sequence"/>
</dbReference>
<dbReference type="GO" id="GO:0016301">
    <property type="term" value="F:kinase activity"/>
    <property type="evidence" value="ECO:0007669"/>
    <property type="project" value="UniProtKB-KW"/>
</dbReference>
<accession>A0A2Z6QRF2</accession>
<evidence type="ECO:0000313" key="3">
    <source>
        <dbReference type="Proteomes" id="UP000247702"/>
    </source>
</evidence>
<keyword evidence="2" id="KW-0418">Kinase</keyword>
<keyword evidence="3" id="KW-1185">Reference proteome</keyword>
<keyword evidence="2" id="KW-0808">Transferase</keyword>
<sequence length="72" mass="8247">MELSHMLHHLFIAKLVILKQLMFIVLWEICSGFKPYSGRPSDMFLLVTDRGLRPKIHSGIPSFLIPDEIVLG</sequence>
<reference evidence="1 3" key="1">
    <citation type="submission" date="2017-11" db="EMBL/GenBank/DDBJ databases">
        <title>The genome of Rhizophagus clarus HR1 reveals common genetic basis of auxotrophy among arbuscular mycorrhizal fungi.</title>
        <authorList>
            <person name="Kobayashi Y."/>
        </authorList>
    </citation>
    <scope>NUCLEOTIDE SEQUENCE [LARGE SCALE GENOMIC DNA]</scope>
    <source>
        <strain evidence="1 3">HR1</strain>
    </source>
</reference>
<dbReference type="AlphaFoldDB" id="A0A2Z6QRF2"/>
<dbReference type="Proteomes" id="UP000615446">
    <property type="component" value="Unassembled WGS sequence"/>
</dbReference>
<organism evidence="1 3">
    <name type="scientific">Rhizophagus clarus</name>
    <dbReference type="NCBI Taxonomy" id="94130"/>
    <lineage>
        <taxon>Eukaryota</taxon>
        <taxon>Fungi</taxon>
        <taxon>Fungi incertae sedis</taxon>
        <taxon>Mucoromycota</taxon>
        <taxon>Glomeromycotina</taxon>
        <taxon>Glomeromycetes</taxon>
        <taxon>Glomerales</taxon>
        <taxon>Glomeraceae</taxon>
        <taxon>Rhizophagus</taxon>
    </lineage>
</organism>
<dbReference type="EMBL" id="BLAL01000065">
    <property type="protein sequence ID" value="GES82945.1"/>
    <property type="molecule type" value="Genomic_DNA"/>
</dbReference>
<evidence type="ECO:0000313" key="1">
    <source>
        <dbReference type="EMBL" id="GBB83378.1"/>
    </source>
</evidence>
<proteinExistence type="predicted"/>
<evidence type="ECO:0000313" key="2">
    <source>
        <dbReference type="EMBL" id="GES82945.1"/>
    </source>
</evidence>
<comment type="caution">
    <text evidence="1">The sequence shown here is derived from an EMBL/GenBank/DDBJ whole genome shotgun (WGS) entry which is preliminary data.</text>
</comment>